<name>X1GEE3_9ZZZZ</name>
<sequence length="71" mass="8012">PVCTDVYDVPHLCEECDAAFHNCCVVNHVITHNIGIPHIFRCPSCDILLKIDEDEIVEVSPEVSIEDHEIK</sequence>
<reference evidence="1" key="1">
    <citation type="journal article" date="2014" name="Front. Microbiol.">
        <title>High frequency of phylogenetically diverse reductive dehalogenase-homologous genes in deep subseafloor sedimentary metagenomes.</title>
        <authorList>
            <person name="Kawai M."/>
            <person name="Futagami T."/>
            <person name="Toyoda A."/>
            <person name="Takaki Y."/>
            <person name="Nishi S."/>
            <person name="Hori S."/>
            <person name="Arai W."/>
            <person name="Tsubouchi T."/>
            <person name="Morono Y."/>
            <person name="Uchiyama I."/>
            <person name="Ito T."/>
            <person name="Fujiyama A."/>
            <person name="Inagaki F."/>
            <person name="Takami H."/>
        </authorList>
    </citation>
    <scope>NUCLEOTIDE SEQUENCE</scope>
    <source>
        <strain evidence="1">Expedition CK06-06</strain>
    </source>
</reference>
<proteinExistence type="predicted"/>
<evidence type="ECO:0008006" key="2">
    <source>
        <dbReference type="Google" id="ProtNLM"/>
    </source>
</evidence>
<dbReference type="AlphaFoldDB" id="X1GEE3"/>
<protein>
    <recommendedName>
        <fullName evidence="2">C2H2-type domain-containing protein</fullName>
    </recommendedName>
</protein>
<feature type="non-terminal residue" evidence="1">
    <location>
        <position position="71"/>
    </location>
</feature>
<gene>
    <name evidence="1" type="ORF">S03H2_26950</name>
</gene>
<accession>X1GEE3</accession>
<dbReference type="EMBL" id="BARU01015878">
    <property type="protein sequence ID" value="GAH56271.1"/>
    <property type="molecule type" value="Genomic_DNA"/>
</dbReference>
<organism evidence="1">
    <name type="scientific">marine sediment metagenome</name>
    <dbReference type="NCBI Taxonomy" id="412755"/>
    <lineage>
        <taxon>unclassified sequences</taxon>
        <taxon>metagenomes</taxon>
        <taxon>ecological metagenomes</taxon>
    </lineage>
</organism>
<comment type="caution">
    <text evidence="1">The sequence shown here is derived from an EMBL/GenBank/DDBJ whole genome shotgun (WGS) entry which is preliminary data.</text>
</comment>
<evidence type="ECO:0000313" key="1">
    <source>
        <dbReference type="EMBL" id="GAH56271.1"/>
    </source>
</evidence>
<feature type="non-terminal residue" evidence="1">
    <location>
        <position position="1"/>
    </location>
</feature>